<reference evidence="6" key="2">
    <citation type="journal article" date="2017" name="J. Anim. Genet.">
        <title>Multiple reference genome sequences of hot pepper reveal the massive evolution of plant disease resistance genes by retroduplication.</title>
        <authorList>
            <person name="Kim S."/>
            <person name="Park J."/>
            <person name="Yeom S.-I."/>
            <person name="Kim Y.-M."/>
            <person name="Seo E."/>
            <person name="Kim K.-T."/>
            <person name="Kim M.-S."/>
            <person name="Lee J.M."/>
            <person name="Cheong K."/>
            <person name="Shin H.-S."/>
            <person name="Kim S.-B."/>
            <person name="Han K."/>
            <person name="Lee J."/>
            <person name="Park M."/>
            <person name="Lee H.-A."/>
            <person name="Lee H.-Y."/>
            <person name="Lee Y."/>
            <person name="Oh S."/>
            <person name="Lee J.H."/>
            <person name="Choi E."/>
            <person name="Choi E."/>
            <person name="Lee S.E."/>
            <person name="Jeon J."/>
            <person name="Kim H."/>
            <person name="Choi G."/>
            <person name="Song H."/>
            <person name="Lee J."/>
            <person name="Lee S.-C."/>
            <person name="Kwon J.-K."/>
            <person name="Lee H.-Y."/>
            <person name="Koo N."/>
            <person name="Hong Y."/>
            <person name="Kim R.W."/>
            <person name="Kang W.-H."/>
            <person name="Huh J.H."/>
            <person name="Kang B.-C."/>
            <person name="Yang T.-J."/>
            <person name="Lee Y.-H."/>
            <person name="Bennetzen J.L."/>
            <person name="Choi D."/>
        </authorList>
    </citation>
    <scope>NUCLEOTIDE SEQUENCE [LARGE SCALE GENOMIC DNA]</scope>
    <source>
        <strain evidence="6">cv. PBC81</strain>
    </source>
</reference>
<feature type="domain" description="Lipoxygenase" evidence="4">
    <location>
        <begin position="10"/>
        <end position="154"/>
    </location>
</feature>
<reference evidence="5 6" key="1">
    <citation type="journal article" date="2017" name="Genome Biol.">
        <title>New reference genome sequences of hot pepper reveal the massive evolution of plant disease-resistance genes by retroduplication.</title>
        <authorList>
            <person name="Kim S."/>
            <person name="Park J."/>
            <person name="Yeom S.I."/>
            <person name="Kim Y.M."/>
            <person name="Seo E."/>
            <person name="Kim K.T."/>
            <person name="Kim M.S."/>
            <person name="Lee J.M."/>
            <person name="Cheong K."/>
            <person name="Shin H.S."/>
            <person name="Kim S.B."/>
            <person name="Han K."/>
            <person name="Lee J."/>
            <person name="Park M."/>
            <person name="Lee H.A."/>
            <person name="Lee H.Y."/>
            <person name="Lee Y."/>
            <person name="Oh S."/>
            <person name="Lee J.H."/>
            <person name="Choi E."/>
            <person name="Choi E."/>
            <person name="Lee S.E."/>
            <person name="Jeon J."/>
            <person name="Kim H."/>
            <person name="Choi G."/>
            <person name="Song H."/>
            <person name="Lee J."/>
            <person name="Lee S.C."/>
            <person name="Kwon J.K."/>
            <person name="Lee H.Y."/>
            <person name="Koo N."/>
            <person name="Hong Y."/>
            <person name="Kim R.W."/>
            <person name="Kang W.H."/>
            <person name="Huh J.H."/>
            <person name="Kang B.C."/>
            <person name="Yang T.J."/>
            <person name="Lee Y.H."/>
            <person name="Bennetzen J.L."/>
            <person name="Choi D."/>
        </authorList>
    </citation>
    <scope>NUCLEOTIDE SEQUENCE [LARGE SCALE GENOMIC DNA]</scope>
    <source>
        <strain evidence="6">cv. PBC81</strain>
    </source>
</reference>
<dbReference type="OrthoDB" id="1647310at2759"/>
<keyword evidence="2" id="KW-0223">Dioxygenase</keyword>
<evidence type="ECO:0000256" key="3">
    <source>
        <dbReference type="ARBA" id="ARBA00023002"/>
    </source>
</evidence>
<comment type="caution">
    <text evidence="5">The sequence shown here is derived from an EMBL/GenBank/DDBJ whole genome shotgun (WGS) entry which is preliminary data.</text>
</comment>
<dbReference type="SUPFAM" id="SSF48484">
    <property type="entry name" value="Lipoxigenase"/>
    <property type="match status" value="1"/>
</dbReference>
<dbReference type="GO" id="GO:0034440">
    <property type="term" value="P:lipid oxidation"/>
    <property type="evidence" value="ECO:0007669"/>
    <property type="project" value="InterPro"/>
</dbReference>
<protein>
    <recommendedName>
        <fullName evidence="4">Lipoxygenase domain-containing protein</fullName>
    </recommendedName>
</protein>
<dbReference type="GO" id="GO:0016702">
    <property type="term" value="F:oxidoreductase activity, acting on single donors with incorporation of molecular oxygen, incorporation of two atoms of oxygen"/>
    <property type="evidence" value="ECO:0007669"/>
    <property type="project" value="InterPro"/>
</dbReference>
<evidence type="ECO:0000256" key="1">
    <source>
        <dbReference type="ARBA" id="ARBA00022723"/>
    </source>
</evidence>
<organism evidence="5 6">
    <name type="scientific">Capsicum baccatum</name>
    <name type="common">Peruvian pepper</name>
    <dbReference type="NCBI Taxonomy" id="33114"/>
    <lineage>
        <taxon>Eukaryota</taxon>
        <taxon>Viridiplantae</taxon>
        <taxon>Streptophyta</taxon>
        <taxon>Embryophyta</taxon>
        <taxon>Tracheophyta</taxon>
        <taxon>Spermatophyta</taxon>
        <taxon>Magnoliopsida</taxon>
        <taxon>eudicotyledons</taxon>
        <taxon>Gunneridae</taxon>
        <taxon>Pentapetalae</taxon>
        <taxon>asterids</taxon>
        <taxon>lamiids</taxon>
        <taxon>Solanales</taxon>
        <taxon>Solanaceae</taxon>
        <taxon>Solanoideae</taxon>
        <taxon>Capsiceae</taxon>
        <taxon>Capsicum</taxon>
    </lineage>
</organism>
<dbReference type="InterPro" id="IPR036226">
    <property type="entry name" value="LipOase_C_sf"/>
</dbReference>
<evidence type="ECO:0000259" key="4">
    <source>
        <dbReference type="PROSITE" id="PS51393"/>
    </source>
</evidence>
<dbReference type="InterPro" id="IPR000907">
    <property type="entry name" value="LipOase"/>
</dbReference>
<evidence type="ECO:0000313" key="5">
    <source>
        <dbReference type="EMBL" id="PHT36455.1"/>
    </source>
</evidence>
<dbReference type="STRING" id="33114.A0A2G2VTZ8"/>
<accession>A0A2G2VTZ8</accession>
<dbReference type="Pfam" id="PF00305">
    <property type="entry name" value="Lipoxygenase"/>
    <property type="match status" value="1"/>
</dbReference>
<dbReference type="Proteomes" id="UP000224567">
    <property type="component" value="Unassembled WGS sequence"/>
</dbReference>
<evidence type="ECO:0000313" key="6">
    <source>
        <dbReference type="Proteomes" id="UP000224567"/>
    </source>
</evidence>
<proteinExistence type="predicted"/>
<keyword evidence="6" id="KW-1185">Reference proteome</keyword>
<keyword evidence="1" id="KW-0479">Metal-binding</keyword>
<dbReference type="PANTHER" id="PTHR11771">
    <property type="entry name" value="LIPOXYGENASE"/>
    <property type="match status" value="1"/>
</dbReference>
<evidence type="ECO:0000256" key="2">
    <source>
        <dbReference type="ARBA" id="ARBA00022964"/>
    </source>
</evidence>
<dbReference type="GO" id="GO:0046872">
    <property type="term" value="F:metal ion binding"/>
    <property type="evidence" value="ECO:0007669"/>
    <property type="project" value="UniProtKB-KW"/>
</dbReference>
<dbReference type="PROSITE" id="PS51393">
    <property type="entry name" value="LIPOXYGENASE_3"/>
    <property type="match status" value="1"/>
</dbReference>
<dbReference type="Gene3D" id="4.10.375.10">
    <property type="entry name" value="Lipoxygenase-1, Domain 2"/>
    <property type="match status" value="1"/>
</dbReference>
<dbReference type="EMBL" id="MLFT02000010">
    <property type="protein sequence ID" value="PHT36455.1"/>
    <property type="molecule type" value="Genomic_DNA"/>
</dbReference>
<sequence>MGKISVVDPAWLSSQTPTTLCSYREKELLYLRENGIGKLEEWDKDYDYNVYNDFGDPDSSPVLARPVLGEFKEYPYPRRGRIVRPPSNTDPKSVRWIPQIASFEIYCPRVEKFTPLKLKDVLSNAQKAMTQLFSLQLAAIGDVTLNEFKNFEDVLVSLQLAAIGDVTLNEFNNFEDVLQNMPPKRRNENQSAPQLEDPLGKHVTHTEFRDAFTTLAQLVAAQNE</sequence>
<dbReference type="InterPro" id="IPR001246">
    <property type="entry name" value="LipOase_plant"/>
</dbReference>
<name>A0A2G2VTZ8_CAPBA</name>
<dbReference type="AlphaFoldDB" id="A0A2G2VTZ8"/>
<dbReference type="PRINTS" id="PR00468">
    <property type="entry name" value="PLTLPOXGNASE"/>
</dbReference>
<keyword evidence="3" id="KW-0560">Oxidoreductase</keyword>
<dbReference type="InterPro" id="IPR013819">
    <property type="entry name" value="LipOase_C"/>
</dbReference>
<gene>
    <name evidence="5" type="ORF">CQW23_24155</name>
</gene>